<comment type="similarity">
    <text evidence="1 5">Belongs to the universal ribosomal protein uS5 family.</text>
</comment>
<dbReference type="InterPro" id="IPR020568">
    <property type="entry name" value="Ribosomal_Su5_D2-typ_SF"/>
</dbReference>
<dbReference type="PROSITE" id="PS50881">
    <property type="entry name" value="S5_DSRBD"/>
    <property type="match status" value="1"/>
</dbReference>
<organism evidence="7">
    <name type="scientific">Spongospora subterranea</name>
    <dbReference type="NCBI Taxonomy" id="70186"/>
    <lineage>
        <taxon>Eukaryota</taxon>
        <taxon>Sar</taxon>
        <taxon>Rhizaria</taxon>
        <taxon>Endomyxa</taxon>
        <taxon>Phytomyxea</taxon>
        <taxon>Plasmodiophorida</taxon>
        <taxon>Plasmodiophoridae</taxon>
        <taxon>Spongospora</taxon>
    </lineage>
</organism>
<keyword evidence="2 4" id="KW-0689">Ribosomal protein</keyword>
<dbReference type="GO" id="GO:0005840">
    <property type="term" value="C:ribosome"/>
    <property type="evidence" value="ECO:0007669"/>
    <property type="project" value="UniProtKB-KW"/>
</dbReference>
<dbReference type="PANTHER" id="PTHR48277">
    <property type="entry name" value="MITOCHONDRIAL RIBOSOMAL PROTEIN S5"/>
    <property type="match status" value="1"/>
</dbReference>
<keyword evidence="3 4" id="KW-0687">Ribonucleoprotein</keyword>
<dbReference type="Gene3D" id="3.30.230.10">
    <property type="match status" value="1"/>
</dbReference>
<evidence type="ECO:0000256" key="5">
    <source>
        <dbReference type="RuleBase" id="RU003823"/>
    </source>
</evidence>
<dbReference type="AlphaFoldDB" id="A0A0H5QWQ1"/>
<evidence type="ECO:0000256" key="1">
    <source>
        <dbReference type="ARBA" id="ARBA00008945"/>
    </source>
</evidence>
<evidence type="ECO:0000256" key="2">
    <source>
        <dbReference type="ARBA" id="ARBA00022980"/>
    </source>
</evidence>
<dbReference type="InterPro" id="IPR000851">
    <property type="entry name" value="Ribosomal_uS5"/>
</dbReference>
<dbReference type="FunFam" id="3.30.230.10:FF:000002">
    <property type="entry name" value="30S ribosomal protein S5"/>
    <property type="match status" value="1"/>
</dbReference>
<evidence type="ECO:0000256" key="4">
    <source>
        <dbReference type="PROSITE-ProRule" id="PRU00268"/>
    </source>
</evidence>
<dbReference type="Gene3D" id="3.30.160.20">
    <property type="match status" value="1"/>
</dbReference>
<dbReference type="GO" id="GO:0005737">
    <property type="term" value="C:cytoplasm"/>
    <property type="evidence" value="ECO:0007669"/>
    <property type="project" value="UniProtKB-ARBA"/>
</dbReference>
<dbReference type="InterPro" id="IPR005324">
    <property type="entry name" value="Ribosomal_uS5_C"/>
</dbReference>
<sequence length="397" mass="43898">LQLHCRLSIRDGAISAMLRLPRARPIPCFLSNSKSCLVDDDDDPISSMDPFDEALCTEPIDPDQLQDHDLSVKPADPPSTDWIRETDAAIDKDLIEMAMKNENATPDEEGNVELKDFTEFQSLSEAAYQTVMRKYVDKLPDMLGGRRPPIPPMDFDEGGDVWGSADLDNNFWPGAELEEPAELRPGIFDSSFRVFKFHDPDEEKPNPDISYAILSVDRRTKVTKSGRVMSISSLVAAGNGNGLAGFAIGRGPTSEEATRKASRKAAKRMVFVPRLYEESLFHDVEGKHGATTVLIQAVPPGRGLRCSKLIRCFMELFGIRDVTCKVIGSSNPYNVCHALLNGLTKQQDHGLVRAVRGNHSLPLNIRYPSFTARLPPGYHPVQTPNNIKAILTSLNIS</sequence>
<accession>A0A0H5QWQ1</accession>
<evidence type="ECO:0000256" key="3">
    <source>
        <dbReference type="ARBA" id="ARBA00023274"/>
    </source>
</evidence>
<evidence type="ECO:0000259" key="6">
    <source>
        <dbReference type="PROSITE" id="PS50881"/>
    </source>
</evidence>
<dbReference type="GO" id="GO:0003723">
    <property type="term" value="F:RNA binding"/>
    <property type="evidence" value="ECO:0007669"/>
    <property type="project" value="InterPro"/>
</dbReference>
<dbReference type="Pfam" id="PF00333">
    <property type="entry name" value="Ribosomal_S5"/>
    <property type="match status" value="1"/>
</dbReference>
<dbReference type="InterPro" id="IPR013810">
    <property type="entry name" value="Ribosomal_uS5_N"/>
</dbReference>
<reference evidence="7" key="1">
    <citation type="submission" date="2015-04" db="EMBL/GenBank/DDBJ databases">
        <title>The genome sequence of the plant pathogenic Rhizarian Plasmodiophora brassicae reveals insights in its biotrophic life cycle and the origin of chitin synthesis.</title>
        <authorList>
            <person name="Schwelm A."/>
            <person name="Fogelqvist J."/>
            <person name="Knaust A."/>
            <person name="Julke S."/>
            <person name="Lilja T."/>
            <person name="Dhandapani V."/>
            <person name="Bonilla-Rosso G."/>
            <person name="Karlsson M."/>
            <person name="Shevchenko A."/>
            <person name="Choi S.R."/>
            <person name="Kim H.G."/>
            <person name="Park J.Y."/>
            <person name="Lim Y.P."/>
            <person name="Ludwig-Muller J."/>
            <person name="Dixelius C."/>
        </authorList>
    </citation>
    <scope>NUCLEOTIDE SEQUENCE</scope>
    <source>
        <tissue evidence="7">Potato root galls</tissue>
    </source>
</reference>
<dbReference type="SUPFAM" id="SSF54211">
    <property type="entry name" value="Ribosomal protein S5 domain 2-like"/>
    <property type="match status" value="1"/>
</dbReference>
<dbReference type="SUPFAM" id="SSF54768">
    <property type="entry name" value="dsRNA-binding domain-like"/>
    <property type="match status" value="1"/>
</dbReference>
<proteinExistence type="inferred from homology"/>
<feature type="domain" description="S5 DRBM" evidence="6">
    <location>
        <begin position="209"/>
        <end position="272"/>
    </location>
</feature>
<dbReference type="Pfam" id="PF03719">
    <property type="entry name" value="Ribosomal_S5_C"/>
    <property type="match status" value="1"/>
</dbReference>
<feature type="non-terminal residue" evidence="7">
    <location>
        <position position="1"/>
    </location>
</feature>
<protein>
    <recommendedName>
        <fullName evidence="6">S5 DRBM domain-containing protein</fullName>
    </recommendedName>
</protein>
<dbReference type="GO" id="GO:1990904">
    <property type="term" value="C:ribonucleoprotein complex"/>
    <property type="evidence" value="ECO:0007669"/>
    <property type="project" value="UniProtKB-UniRule"/>
</dbReference>
<evidence type="ECO:0000313" key="7">
    <source>
        <dbReference type="EMBL" id="CRZ06061.1"/>
    </source>
</evidence>
<dbReference type="PANTHER" id="PTHR48277:SF1">
    <property type="entry name" value="MITOCHONDRIAL RIBOSOMAL PROTEIN S5"/>
    <property type="match status" value="1"/>
</dbReference>
<dbReference type="EMBL" id="HACM01005619">
    <property type="protein sequence ID" value="CRZ06061.1"/>
    <property type="molecule type" value="Transcribed_RNA"/>
</dbReference>
<dbReference type="InterPro" id="IPR014721">
    <property type="entry name" value="Ribsml_uS5_D2-typ_fold_subgr"/>
</dbReference>
<name>A0A0H5QWQ1_9EUKA</name>
<dbReference type="GO" id="GO:0006412">
    <property type="term" value="P:translation"/>
    <property type="evidence" value="ECO:0007669"/>
    <property type="project" value="InterPro"/>
</dbReference>
<dbReference type="GO" id="GO:0003735">
    <property type="term" value="F:structural constituent of ribosome"/>
    <property type="evidence" value="ECO:0007669"/>
    <property type="project" value="UniProtKB-UniRule"/>
</dbReference>